<organism evidence="8 9">
    <name type="scientific">Lepraria neglecta</name>
    <dbReference type="NCBI Taxonomy" id="209136"/>
    <lineage>
        <taxon>Eukaryota</taxon>
        <taxon>Fungi</taxon>
        <taxon>Dikarya</taxon>
        <taxon>Ascomycota</taxon>
        <taxon>Pezizomycotina</taxon>
        <taxon>Lecanoromycetes</taxon>
        <taxon>OSLEUM clade</taxon>
        <taxon>Lecanoromycetidae</taxon>
        <taxon>Lecanorales</taxon>
        <taxon>Lecanorineae</taxon>
        <taxon>Stereocaulaceae</taxon>
        <taxon>Lepraria</taxon>
    </lineage>
</organism>
<feature type="transmembrane region" description="Helical" evidence="6">
    <location>
        <begin position="152"/>
        <end position="173"/>
    </location>
</feature>
<feature type="domain" description="EamA" evidence="7">
    <location>
        <begin position="307"/>
        <end position="435"/>
    </location>
</feature>
<dbReference type="AlphaFoldDB" id="A0AAE0DIZ5"/>
<accession>A0AAE0DIZ5</accession>
<evidence type="ECO:0000313" key="8">
    <source>
        <dbReference type="EMBL" id="KAK3170965.1"/>
    </source>
</evidence>
<feature type="transmembrane region" description="Helical" evidence="6">
    <location>
        <begin position="115"/>
        <end position="132"/>
    </location>
</feature>
<evidence type="ECO:0000256" key="3">
    <source>
        <dbReference type="ARBA" id="ARBA00022989"/>
    </source>
</evidence>
<feature type="transmembrane region" description="Helical" evidence="6">
    <location>
        <begin position="332"/>
        <end position="353"/>
    </location>
</feature>
<keyword evidence="4 6" id="KW-0472">Membrane</keyword>
<feature type="domain" description="EamA" evidence="7">
    <location>
        <begin position="115"/>
        <end position="254"/>
    </location>
</feature>
<evidence type="ECO:0000256" key="4">
    <source>
        <dbReference type="ARBA" id="ARBA00023136"/>
    </source>
</evidence>
<comment type="caution">
    <text evidence="8">The sequence shown here is derived from an EMBL/GenBank/DDBJ whole genome shotgun (WGS) entry which is preliminary data.</text>
</comment>
<keyword evidence="3 6" id="KW-1133">Transmembrane helix</keyword>
<dbReference type="InterPro" id="IPR037185">
    <property type="entry name" value="EmrE-like"/>
</dbReference>
<evidence type="ECO:0000256" key="6">
    <source>
        <dbReference type="SAM" id="Phobius"/>
    </source>
</evidence>
<dbReference type="SUPFAM" id="SSF103481">
    <property type="entry name" value="Multidrug resistance efflux transporter EmrE"/>
    <property type="match status" value="2"/>
</dbReference>
<proteinExistence type="predicted"/>
<feature type="transmembrane region" description="Helical" evidence="6">
    <location>
        <begin position="300"/>
        <end position="320"/>
    </location>
</feature>
<feature type="region of interest" description="Disordered" evidence="5">
    <location>
        <begin position="1"/>
        <end position="45"/>
    </location>
</feature>
<comment type="subcellular location">
    <subcellularLocation>
        <location evidence="1">Membrane</location>
        <topology evidence="1">Multi-pass membrane protein</topology>
    </subcellularLocation>
</comment>
<evidence type="ECO:0000259" key="7">
    <source>
        <dbReference type="Pfam" id="PF00892"/>
    </source>
</evidence>
<keyword evidence="2 6" id="KW-0812">Transmembrane</keyword>
<evidence type="ECO:0000256" key="2">
    <source>
        <dbReference type="ARBA" id="ARBA00022692"/>
    </source>
</evidence>
<feature type="transmembrane region" description="Helical" evidence="6">
    <location>
        <begin position="185"/>
        <end position="202"/>
    </location>
</feature>
<dbReference type="EMBL" id="JASNWA010000008">
    <property type="protein sequence ID" value="KAK3170965.1"/>
    <property type="molecule type" value="Genomic_DNA"/>
</dbReference>
<evidence type="ECO:0000256" key="1">
    <source>
        <dbReference type="ARBA" id="ARBA00004141"/>
    </source>
</evidence>
<dbReference type="InterPro" id="IPR000620">
    <property type="entry name" value="EamA_dom"/>
</dbReference>
<dbReference type="PANTHER" id="PTHR22911">
    <property type="entry name" value="ACYL-MALONYL CONDENSING ENZYME-RELATED"/>
    <property type="match status" value="1"/>
</dbReference>
<sequence>MEASLSKPGLARQEKSFSNPTLEPPEGLSTTTDDSNAKPAPKASPYLDIPLQSAFSRSSDTISDLSIYSVDNENERRIGRLLTPSGTYRLPSRSPGPPPTTWKGRFDVFWLKNKGLALVILAQLFGVMMNVTTRLLEMDGSHGAGMHPFQILFARMTGTLCLSCTYQWLAGVANAPFGPPEVRKLLIARGVGGFFGVYGMYYSLQYLPLSDATVITFLAPIVACWACSILIHEPFTHIEQIAGVISFLGVVLIARPTSLIPGHNDPSPVGSGASDGMPPTNTTAPLDLQGLNNVTSAQRLRAVGVALIGVLGAASAYTTIRWIGKRAHPLISVNYFAAWSTIVSIVALLAIPGIDFRLPAGFRQWVYLLFLGVCGFVMQFLLTAGLQHEKSSRATNMMYTQMLFALAFDKLVWGTVPGTLSIIGSSLILGSALYIAVLNKKQKDVKRIDGRGDEENPLVEGEGSEDDEWALQEVQLRTLRV</sequence>
<feature type="transmembrane region" description="Helical" evidence="6">
    <location>
        <begin position="419"/>
        <end position="438"/>
    </location>
</feature>
<gene>
    <name evidence="8" type="ORF">OEA41_003049</name>
</gene>
<dbReference type="Pfam" id="PF00892">
    <property type="entry name" value="EamA"/>
    <property type="match status" value="2"/>
</dbReference>
<evidence type="ECO:0000256" key="5">
    <source>
        <dbReference type="SAM" id="MobiDB-lite"/>
    </source>
</evidence>
<feature type="transmembrane region" description="Helical" evidence="6">
    <location>
        <begin position="214"/>
        <end position="232"/>
    </location>
</feature>
<feature type="transmembrane region" description="Helical" evidence="6">
    <location>
        <begin position="365"/>
        <end position="384"/>
    </location>
</feature>
<protein>
    <recommendedName>
        <fullName evidence="7">EamA domain-containing protein</fullName>
    </recommendedName>
</protein>
<name>A0AAE0DIZ5_9LECA</name>
<keyword evidence="9" id="KW-1185">Reference proteome</keyword>
<evidence type="ECO:0000313" key="9">
    <source>
        <dbReference type="Proteomes" id="UP001276659"/>
    </source>
</evidence>
<reference evidence="8" key="1">
    <citation type="submission" date="2022-11" db="EMBL/GenBank/DDBJ databases">
        <title>Chromosomal genome sequence assembly and mating type (MAT) locus characterization of the leprose asexual lichenized fungus Lepraria neglecta (Nyl.) Erichsen.</title>
        <authorList>
            <person name="Allen J.L."/>
            <person name="Pfeffer B."/>
        </authorList>
    </citation>
    <scope>NUCLEOTIDE SEQUENCE</scope>
    <source>
        <strain evidence="8">Allen 5258</strain>
    </source>
</reference>
<dbReference type="PANTHER" id="PTHR22911:SF6">
    <property type="entry name" value="SOLUTE CARRIER FAMILY 35 MEMBER G1"/>
    <property type="match status" value="1"/>
</dbReference>
<dbReference type="Proteomes" id="UP001276659">
    <property type="component" value="Unassembled WGS sequence"/>
</dbReference>
<dbReference type="GO" id="GO:0016020">
    <property type="term" value="C:membrane"/>
    <property type="evidence" value="ECO:0007669"/>
    <property type="project" value="UniProtKB-SubCell"/>
</dbReference>